<feature type="non-terminal residue" evidence="2">
    <location>
        <position position="1"/>
    </location>
</feature>
<dbReference type="InterPro" id="IPR027417">
    <property type="entry name" value="P-loop_NTPase"/>
</dbReference>
<dbReference type="AlphaFoldDB" id="Q8GTG9"/>
<dbReference type="InterPro" id="IPR002182">
    <property type="entry name" value="NB-ARC"/>
</dbReference>
<dbReference type="Gene3D" id="3.40.50.300">
    <property type="entry name" value="P-loop containing nucleotide triphosphate hydrolases"/>
    <property type="match status" value="1"/>
</dbReference>
<feature type="non-terminal residue" evidence="2">
    <location>
        <position position="223"/>
    </location>
</feature>
<reference evidence="2" key="1">
    <citation type="submission" date="2002-09" db="EMBL/GenBank/DDBJ databases">
        <title>Sunflower disease resistance genes.</title>
        <authorList>
            <person name="Hu X."/>
            <person name="Bidney D."/>
            <person name="Lu G."/>
        </authorList>
    </citation>
    <scope>NUCLEOTIDE SEQUENCE</scope>
    <source>
        <tissue evidence="2">Leaves</tissue>
    </source>
</reference>
<dbReference type="GO" id="GO:0043531">
    <property type="term" value="F:ADP binding"/>
    <property type="evidence" value="ECO:0007669"/>
    <property type="project" value="InterPro"/>
</dbReference>
<feature type="domain" description="NB-ARC" evidence="1">
    <location>
        <begin position="35"/>
        <end position="204"/>
    </location>
</feature>
<dbReference type="EMBL" id="AY154297">
    <property type="protein sequence ID" value="AAN73008.1"/>
    <property type="molecule type" value="mRNA"/>
</dbReference>
<dbReference type="PANTHER" id="PTHR11017">
    <property type="entry name" value="LEUCINE-RICH REPEAT-CONTAINING PROTEIN"/>
    <property type="match status" value="1"/>
</dbReference>
<name>Q8GTG9_HELAN</name>
<protein>
    <submittedName>
        <fullName evidence="2">NBS-LRR resistance protein RAS4-5</fullName>
    </submittedName>
</protein>
<organism evidence="2">
    <name type="scientific">Helianthus annuus</name>
    <name type="common">Common sunflower</name>
    <dbReference type="NCBI Taxonomy" id="4232"/>
    <lineage>
        <taxon>Eukaryota</taxon>
        <taxon>Viridiplantae</taxon>
        <taxon>Streptophyta</taxon>
        <taxon>Embryophyta</taxon>
        <taxon>Tracheophyta</taxon>
        <taxon>Spermatophyta</taxon>
        <taxon>Magnoliopsida</taxon>
        <taxon>eudicotyledons</taxon>
        <taxon>Gunneridae</taxon>
        <taxon>Pentapetalae</taxon>
        <taxon>asterids</taxon>
        <taxon>campanulids</taxon>
        <taxon>Asterales</taxon>
        <taxon>Asteraceae</taxon>
        <taxon>Asteroideae</taxon>
        <taxon>Heliantheae alliance</taxon>
        <taxon>Heliantheae</taxon>
        <taxon>Helianthus</taxon>
    </lineage>
</organism>
<evidence type="ECO:0000313" key="2">
    <source>
        <dbReference type="EMBL" id="AAN73008.1"/>
    </source>
</evidence>
<dbReference type="InterPro" id="IPR044974">
    <property type="entry name" value="Disease_R_plants"/>
</dbReference>
<accession>Q8GTG9</accession>
<sequence>TSSHEAKCISDIVGTISSRLSSLNTNDNKDLIGIETRLQDLISKLEIESGGVRMVGIWGVGGGGKTTLASAAYMEISHLFEGCCLLENIREESSKQGLKKLQENFLSLVLKTDVKVGNEIIGRSMIKSRLSHKRFLVVLDDVDNFEQLEALAGSHDWFGEGSRIIITTRDVHLLSSRAQTIYEVNLLSQDEAIKLLKRYAYHKDKPVEEYEMLAEEVVSYAGG</sequence>
<dbReference type="PANTHER" id="PTHR11017:SF340">
    <property type="entry name" value="NB-ARC-RELATED"/>
    <property type="match status" value="1"/>
</dbReference>
<evidence type="ECO:0000259" key="1">
    <source>
        <dbReference type="Pfam" id="PF00931"/>
    </source>
</evidence>
<dbReference type="SUPFAM" id="SSF52540">
    <property type="entry name" value="P-loop containing nucleoside triphosphate hydrolases"/>
    <property type="match status" value="1"/>
</dbReference>
<dbReference type="Pfam" id="PF00931">
    <property type="entry name" value="NB-ARC"/>
    <property type="match status" value="1"/>
</dbReference>
<dbReference type="GO" id="GO:0006952">
    <property type="term" value="P:defense response"/>
    <property type="evidence" value="ECO:0007669"/>
    <property type="project" value="InterPro"/>
</dbReference>
<proteinExistence type="evidence at transcript level"/>
<dbReference type="PRINTS" id="PR00364">
    <property type="entry name" value="DISEASERSIST"/>
</dbReference>